<proteinExistence type="predicted"/>
<dbReference type="EMBL" id="CP012029">
    <property type="protein sequence ID" value="ALO26942.1"/>
    <property type="molecule type" value="Genomic_DNA"/>
</dbReference>
<sequence>MFEFWKPWRSLFSNIGLPPFFRGKIHKKRSLSSGISFGLQSDP</sequence>
<reference evidence="1 2" key="1">
    <citation type="journal article" date="2015" name="PLoS Negl. Trop. Dis.">
        <title>Distribution of Plasmids in Distinct Leptospira Pathogenic Species.</title>
        <authorList>
            <person name="Wang Y."/>
            <person name="Zhuang X."/>
            <person name="Zhong Y."/>
            <person name="Zhang C."/>
            <person name="Zhang Y."/>
            <person name="Zeng L."/>
            <person name="Zhu Y."/>
            <person name="He P."/>
            <person name="Dong K."/>
            <person name="Pal U."/>
            <person name="Guo X."/>
            <person name="Qin J."/>
        </authorList>
    </citation>
    <scope>NUCLEOTIDE SEQUENCE [LARGE SCALE GENOMIC DNA]</scope>
    <source>
        <strain evidence="1 2">56604</strain>
    </source>
</reference>
<dbReference type="AlphaFoldDB" id="A0A0S2ITF2"/>
<evidence type="ECO:0000313" key="1">
    <source>
        <dbReference type="EMBL" id="ALO26942.1"/>
    </source>
</evidence>
<organism evidence="1">
    <name type="scientific">Leptospira borgpetersenii serovar Ballum</name>
    <dbReference type="NCBI Taxonomy" id="280505"/>
    <lineage>
        <taxon>Bacteria</taxon>
        <taxon>Pseudomonadati</taxon>
        <taxon>Spirochaetota</taxon>
        <taxon>Spirochaetia</taxon>
        <taxon>Leptospirales</taxon>
        <taxon>Leptospiraceae</taxon>
        <taxon>Leptospira</taxon>
    </lineage>
</organism>
<dbReference type="Proteomes" id="UP000058857">
    <property type="component" value="Chromosome 1"/>
</dbReference>
<name>A0A0S2ITF2_LEPBO</name>
<protein>
    <submittedName>
        <fullName evidence="1">Uncharacterized protein</fullName>
    </submittedName>
</protein>
<evidence type="ECO:0000313" key="2">
    <source>
        <dbReference type="Proteomes" id="UP000058857"/>
    </source>
</evidence>
<accession>A0A0S2ITF2</accession>
<gene>
    <name evidence="1" type="ORF">LBBP_02719</name>
</gene>